<comment type="caution">
    <text evidence="1">The sequence shown here is derived from an EMBL/GenBank/DDBJ whole genome shotgun (WGS) entry which is preliminary data.</text>
</comment>
<dbReference type="Pfam" id="PF12294">
    <property type="entry name" value="DUF3626"/>
    <property type="match status" value="1"/>
</dbReference>
<name>A0A812WJP2_9DINO</name>
<sequence>MAPICIHINLDRMGHFMESDEFYRNQFETKTSNGALDPENNTRKGWEHELFGGAYDDAKGFDRVKYGALNVMNDYRGVVKAKQYGDSYLVLKDVRLRCTFCSTDSGGMQHQRLGVLDKYGHVLLEYNDKELQGLVEVAMNATAPSEADPKPTPLTAAEGPHLLPRLLRGGTADSTWQEWVTVGFPDYAQDSGRFFFEVQLFKECRAPQIGLLSTNFEARSFREVFSS</sequence>
<organism evidence="1 2">
    <name type="scientific">Symbiodinium necroappetens</name>
    <dbReference type="NCBI Taxonomy" id="1628268"/>
    <lineage>
        <taxon>Eukaryota</taxon>
        <taxon>Sar</taxon>
        <taxon>Alveolata</taxon>
        <taxon>Dinophyceae</taxon>
        <taxon>Suessiales</taxon>
        <taxon>Symbiodiniaceae</taxon>
        <taxon>Symbiodinium</taxon>
    </lineage>
</organism>
<dbReference type="AlphaFoldDB" id="A0A812WJP2"/>
<evidence type="ECO:0000313" key="1">
    <source>
        <dbReference type="EMBL" id="CAE7671489.1"/>
    </source>
</evidence>
<reference evidence="1" key="1">
    <citation type="submission" date="2021-02" db="EMBL/GenBank/DDBJ databases">
        <authorList>
            <person name="Dougan E. K."/>
            <person name="Rhodes N."/>
            <person name="Thang M."/>
            <person name="Chan C."/>
        </authorList>
    </citation>
    <scope>NUCLEOTIDE SEQUENCE</scope>
</reference>
<gene>
    <name evidence="1" type="ORF">SNEC2469_LOCUS19223</name>
</gene>
<dbReference type="InterPro" id="IPR022074">
    <property type="entry name" value="DUF3626"/>
</dbReference>
<proteinExistence type="predicted"/>
<accession>A0A812WJP2</accession>
<protein>
    <submittedName>
        <fullName evidence="1">Uncharacterized protein</fullName>
    </submittedName>
</protein>
<dbReference type="Proteomes" id="UP000601435">
    <property type="component" value="Unassembled WGS sequence"/>
</dbReference>
<dbReference type="OrthoDB" id="438991at2759"/>
<dbReference type="EMBL" id="CAJNJA010032824">
    <property type="protein sequence ID" value="CAE7671489.1"/>
    <property type="molecule type" value="Genomic_DNA"/>
</dbReference>
<evidence type="ECO:0000313" key="2">
    <source>
        <dbReference type="Proteomes" id="UP000601435"/>
    </source>
</evidence>
<keyword evidence="2" id="KW-1185">Reference proteome</keyword>